<dbReference type="PROSITE" id="PS51039">
    <property type="entry name" value="ZF_AN1"/>
    <property type="match status" value="1"/>
</dbReference>
<dbReference type="SUPFAM" id="SSF57716">
    <property type="entry name" value="Glucocorticoid receptor-like (DNA-binding domain)"/>
    <property type="match status" value="1"/>
</dbReference>
<dbReference type="InterPro" id="IPR035896">
    <property type="entry name" value="AN1-like_Znf"/>
</dbReference>
<dbReference type="GO" id="GO:0003677">
    <property type="term" value="F:DNA binding"/>
    <property type="evidence" value="ECO:0007669"/>
    <property type="project" value="InterPro"/>
</dbReference>
<dbReference type="Pfam" id="PF01428">
    <property type="entry name" value="zf-AN1"/>
    <property type="match status" value="1"/>
</dbReference>
<dbReference type="InParanoid" id="A0A6P8H3U3"/>
<evidence type="ECO:0000259" key="6">
    <source>
        <dbReference type="PROSITE" id="PS51036"/>
    </source>
</evidence>
<evidence type="ECO:0000259" key="7">
    <source>
        <dbReference type="PROSITE" id="PS51039"/>
    </source>
</evidence>
<dbReference type="InterPro" id="IPR000058">
    <property type="entry name" value="Znf_AN1"/>
</dbReference>
<keyword evidence="8" id="KW-1185">Reference proteome</keyword>
<dbReference type="OrthoDB" id="428577at2759"/>
<dbReference type="FunFam" id="4.10.1110.10:FF:000011">
    <property type="entry name" value="AN1-type zinc finger protein 3"/>
    <property type="match status" value="1"/>
</dbReference>
<evidence type="ECO:0000256" key="4">
    <source>
        <dbReference type="PROSITE-ProRule" id="PRU00449"/>
    </source>
</evidence>
<dbReference type="GO" id="GO:0008270">
    <property type="term" value="F:zinc ion binding"/>
    <property type="evidence" value="ECO:0007669"/>
    <property type="project" value="UniProtKB-KW"/>
</dbReference>
<dbReference type="GeneID" id="116288400"/>
<dbReference type="InterPro" id="IPR050652">
    <property type="entry name" value="AN1_A20_ZnFinger"/>
</dbReference>
<dbReference type="Proteomes" id="UP000515163">
    <property type="component" value="Unplaced"/>
</dbReference>
<evidence type="ECO:0000313" key="9">
    <source>
        <dbReference type="RefSeq" id="XP_031551044.1"/>
    </source>
</evidence>
<evidence type="ECO:0000313" key="8">
    <source>
        <dbReference type="Proteomes" id="UP000515163"/>
    </source>
</evidence>
<evidence type="ECO:0000256" key="1">
    <source>
        <dbReference type="ARBA" id="ARBA00022723"/>
    </source>
</evidence>
<dbReference type="AlphaFoldDB" id="A0A6P8H3U3"/>
<protein>
    <submittedName>
        <fullName evidence="9">AN1-type zinc finger protein 3 homolog</fullName>
    </submittedName>
</protein>
<dbReference type="InterPro" id="IPR002653">
    <property type="entry name" value="Znf_A20"/>
</dbReference>
<evidence type="ECO:0000256" key="2">
    <source>
        <dbReference type="ARBA" id="ARBA00022771"/>
    </source>
</evidence>
<evidence type="ECO:0000256" key="5">
    <source>
        <dbReference type="SAM" id="MobiDB-lite"/>
    </source>
</evidence>
<proteinExistence type="predicted"/>
<dbReference type="FunCoup" id="A0A6P8H3U3">
    <property type="interactions" value="662"/>
</dbReference>
<feature type="domain" description="A20-type" evidence="6">
    <location>
        <begin position="5"/>
        <end position="37"/>
    </location>
</feature>
<dbReference type="Pfam" id="PF01754">
    <property type="entry name" value="zf-A20"/>
    <property type="match status" value="1"/>
</dbReference>
<name>A0A6P8H3U3_ACTTE</name>
<keyword evidence="2 4" id="KW-0863">Zinc-finger</keyword>
<dbReference type="SMART" id="SM00259">
    <property type="entry name" value="ZnF_A20"/>
    <property type="match status" value="1"/>
</dbReference>
<feature type="compositionally biased region" description="Low complexity" evidence="5">
    <location>
        <begin position="94"/>
        <end position="104"/>
    </location>
</feature>
<evidence type="ECO:0000256" key="3">
    <source>
        <dbReference type="ARBA" id="ARBA00022833"/>
    </source>
</evidence>
<dbReference type="PROSITE" id="PS51036">
    <property type="entry name" value="ZF_A20"/>
    <property type="match status" value="1"/>
</dbReference>
<dbReference type="SMART" id="SM00154">
    <property type="entry name" value="ZnF_AN1"/>
    <property type="match status" value="1"/>
</dbReference>
<dbReference type="Gene3D" id="1.20.5.4770">
    <property type="match status" value="1"/>
</dbReference>
<reference evidence="9" key="1">
    <citation type="submission" date="2025-08" db="UniProtKB">
        <authorList>
            <consortium name="RefSeq"/>
        </authorList>
    </citation>
    <scope>IDENTIFICATION</scope>
    <source>
        <tissue evidence="9">Tentacle</tissue>
    </source>
</reference>
<accession>A0A6P8H3U3</accession>
<dbReference type="PANTHER" id="PTHR10634">
    <property type="entry name" value="AN1-TYPE ZINC FINGER PROTEIN"/>
    <property type="match status" value="1"/>
</dbReference>
<gene>
    <name evidence="9" type="primary">LOC116288400</name>
</gene>
<dbReference type="KEGG" id="aten:116288400"/>
<keyword evidence="1" id="KW-0479">Metal-binding</keyword>
<dbReference type="SUPFAM" id="SSF118310">
    <property type="entry name" value="AN1-like Zinc finger"/>
    <property type="match status" value="1"/>
</dbReference>
<sequence>MENPGSEPPRCPCGFWGSPQTLNLCSKCFKDEQKRKSEDQSDGSATICSQVSISPAPLERVSASKGESSKDKGASSENMPVENDETARDQCAAEVSTESTTSETPNDRPVQKNKKRCWKCKAKLELAQRELGLCKCGYVFCQLHRLPEQHECEFDHKESGRKEAREKMVTLGPRKVGRSFQRIDDC</sequence>
<dbReference type="RefSeq" id="XP_031551044.1">
    <property type="nucleotide sequence ID" value="XM_031695184.1"/>
</dbReference>
<organism evidence="8 9">
    <name type="scientific">Actinia tenebrosa</name>
    <name type="common">Australian red waratah sea anemone</name>
    <dbReference type="NCBI Taxonomy" id="6105"/>
    <lineage>
        <taxon>Eukaryota</taxon>
        <taxon>Metazoa</taxon>
        <taxon>Cnidaria</taxon>
        <taxon>Anthozoa</taxon>
        <taxon>Hexacorallia</taxon>
        <taxon>Actiniaria</taxon>
        <taxon>Actiniidae</taxon>
        <taxon>Actinia</taxon>
    </lineage>
</organism>
<dbReference type="Gene3D" id="4.10.1110.10">
    <property type="entry name" value="AN1-like Zinc finger"/>
    <property type="match status" value="1"/>
</dbReference>
<feature type="domain" description="AN1-type" evidence="7">
    <location>
        <begin position="111"/>
        <end position="160"/>
    </location>
</feature>
<dbReference type="PANTHER" id="PTHR10634:SF67">
    <property type="entry name" value="AN1-TYPE ZINC FINGER PROTEIN 3"/>
    <property type="match status" value="1"/>
</dbReference>
<feature type="region of interest" description="Disordered" evidence="5">
    <location>
        <begin position="58"/>
        <end position="115"/>
    </location>
</feature>
<keyword evidence="3" id="KW-0862">Zinc</keyword>